<dbReference type="Gene3D" id="3.40.1310.20">
    <property type="match status" value="1"/>
</dbReference>
<organism evidence="12 13">
    <name type="scientific">Streptococcus mitis</name>
    <dbReference type="NCBI Taxonomy" id="28037"/>
    <lineage>
        <taxon>Bacteria</taxon>
        <taxon>Bacillati</taxon>
        <taxon>Bacillota</taxon>
        <taxon>Bacilli</taxon>
        <taxon>Lactobacillales</taxon>
        <taxon>Streptococcaceae</taxon>
        <taxon>Streptococcus</taxon>
        <taxon>Streptococcus mitis group</taxon>
    </lineage>
</organism>
<proteinExistence type="predicted"/>
<feature type="domain" description="CRESS-DNA virus Rep endonuclease" evidence="11">
    <location>
        <begin position="8"/>
        <end position="156"/>
    </location>
</feature>
<dbReference type="PROSITE" id="PS52020">
    <property type="entry name" value="CRESS_DNA_REP"/>
    <property type="match status" value="1"/>
</dbReference>
<name>A0A139R713_STRMT</name>
<keyword evidence="9" id="KW-0190">Covalent protein-DNA linkage</keyword>
<dbReference type="GO" id="GO:0003677">
    <property type="term" value="F:DNA binding"/>
    <property type="evidence" value="ECO:0007669"/>
    <property type="project" value="UniProtKB-KW"/>
</dbReference>
<keyword evidence="10" id="KW-0238">DNA-binding</keyword>
<evidence type="ECO:0000256" key="9">
    <source>
        <dbReference type="ARBA" id="ARBA00023124"/>
    </source>
</evidence>
<reference evidence="12 13" key="1">
    <citation type="submission" date="2016-01" db="EMBL/GenBank/DDBJ databases">
        <title>Highly variable Streptococcus oralis are common among viridans streptococci isolated from primates.</title>
        <authorList>
            <person name="Denapaite D."/>
            <person name="Rieger M."/>
            <person name="Koendgen S."/>
            <person name="Brueckner R."/>
            <person name="Ochigava I."/>
            <person name="Kappeler P."/>
            <person name="Maetz-Rensing K."/>
            <person name="Leendertz F."/>
            <person name="Hakenbeck R."/>
        </authorList>
    </citation>
    <scope>NUCLEOTIDE SEQUENCE [LARGE SCALE GENOMIC DNA]</scope>
    <source>
        <strain evidence="12 13">DD22</strain>
    </source>
</reference>
<evidence type="ECO:0000256" key="3">
    <source>
        <dbReference type="ARBA" id="ARBA00022705"/>
    </source>
</evidence>
<dbReference type="GO" id="GO:0000166">
    <property type="term" value="F:nucleotide binding"/>
    <property type="evidence" value="ECO:0007669"/>
    <property type="project" value="UniProtKB-KW"/>
</dbReference>
<keyword evidence="5" id="KW-0479">Metal-binding</keyword>
<evidence type="ECO:0000256" key="5">
    <source>
        <dbReference type="ARBA" id="ARBA00022723"/>
    </source>
</evidence>
<dbReference type="Proteomes" id="UP000070779">
    <property type="component" value="Unassembled WGS sequence"/>
</dbReference>
<evidence type="ECO:0000256" key="4">
    <source>
        <dbReference type="ARBA" id="ARBA00022722"/>
    </source>
</evidence>
<evidence type="ECO:0000256" key="1">
    <source>
        <dbReference type="ARBA" id="ARBA00022679"/>
    </source>
</evidence>
<dbReference type="EMBL" id="LQZD01000466">
    <property type="protein sequence ID" value="KXU10506.1"/>
    <property type="molecule type" value="Genomic_DNA"/>
</dbReference>
<keyword evidence="6" id="KW-0547">Nucleotide-binding</keyword>
<dbReference type="GO" id="GO:0016779">
    <property type="term" value="F:nucleotidyltransferase activity"/>
    <property type="evidence" value="ECO:0007669"/>
    <property type="project" value="UniProtKB-KW"/>
</dbReference>
<keyword evidence="1" id="KW-0808">Transferase</keyword>
<dbReference type="GO" id="GO:0016787">
    <property type="term" value="F:hydrolase activity"/>
    <property type="evidence" value="ECO:0007669"/>
    <property type="project" value="UniProtKB-KW"/>
</dbReference>
<dbReference type="AlphaFoldDB" id="A0A139R713"/>
<accession>A0A139R713</accession>
<evidence type="ECO:0000256" key="6">
    <source>
        <dbReference type="ARBA" id="ARBA00022741"/>
    </source>
</evidence>
<evidence type="ECO:0000259" key="11">
    <source>
        <dbReference type="PROSITE" id="PS52020"/>
    </source>
</evidence>
<dbReference type="GO" id="GO:0046872">
    <property type="term" value="F:metal ion binding"/>
    <property type="evidence" value="ECO:0007669"/>
    <property type="project" value="UniProtKB-KW"/>
</dbReference>
<dbReference type="RefSeq" id="WP_061865096.1">
    <property type="nucleotide sequence ID" value="NZ_JAPVZH010000001.1"/>
</dbReference>
<dbReference type="InterPro" id="IPR049912">
    <property type="entry name" value="CRESS_DNA_REP"/>
</dbReference>
<comment type="caution">
    <text evidence="12">The sequence shown here is derived from an EMBL/GenBank/DDBJ whole genome shotgun (WGS) entry which is preliminary data.</text>
</comment>
<dbReference type="InterPro" id="IPR027417">
    <property type="entry name" value="P-loop_NTPase"/>
</dbReference>
<keyword evidence="2" id="KW-0548">Nucleotidyltransferase</keyword>
<sequence length="411" mass="47735">MSKELNSQYKASSFCCTLNNIDKLFNINDTTFDDARYSDETRKQVDEFRNNLDPNKNYSPEEMVEHLIYLWVDGKEETRSAAANYEIGDNGNHHSHLILEAKNQTRFSAIKKLYPTIHVELTRGTREQVIAYLNKTGKHEEKAHTTVVPMINHGIIEANQQGKRKDLEVIQELLEAGLSPEEIMRQNLSYRKFSKMIKEHYYQMQVANAPLVKNISVYWHLGGSGTGKSYMQVRLKEEFGIENVYVLSDYGTGGLDNYTGESILFMDEFKGDIDYQTFLKLLDVYPNQVHARYSNVYALWDTVHISSIFTPYQIYKMLVAPDKQKYDPITQLNRRIHYIVYHVKIDDNQYKELTFEMRQYLELIEQKQSIEEIAEELISKGIDTATEDILSDIKKAIADSPNDQTKKNSDN</sequence>
<gene>
    <name evidence="12" type="ORF">SMIDD22_02005</name>
</gene>
<keyword evidence="4" id="KW-0540">Nuclease</keyword>
<evidence type="ECO:0000256" key="10">
    <source>
        <dbReference type="ARBA" id="ARBA00023125"/>
    </source>
</evidence>
<dbReference type="PATRIC" id="fig|28037.238.peg.2371"/>
<protein>
    <recommendedName>
        <fullName evidence="11">CRESS-DNA virus Rep endonuclease domain-containing protein</fullName>
    </recommendedName>
</protein>
<keyword evidence="3" id="KW-0235">DNA replication</keyword>
<dbReference type="SUPFAM" id="SSF52540">
    <property type="entry name" value="P-loop containing nucleoside triphosphate hydrolases"/>
    <property type="match status" value="1"/>
</dbReference>
<keyword evidence="7" id="KW-0255">Endonuclease</keyword>
<evidence type="ECO:0000256" key="7">
    <source>
        <dbReference type="ARBA" id="ARBA00022759"/>
    </source>
</evidence>
<dbReference type="GO" id="GO:0004519">
    <property type="term" value="F:endonuclease activity"/>
    <property type="evidence" value="ECO:0007669"/>
    <property type="project" value="UniProtKB-KW"/>
</dbReference>
<evidence type="ECO:0000256" key="8">
    <source>
        <dbReference type="ARBA" id="ARBA00022801"/>
    </source>
</evidence>
<evidence type="ECO:0000313" key="13">
    <source>
        <dbReference type="Proteomes" id="UP000070779"/>
    </source>
</evidence>
<keyword evidence="8" id="KW-0378">Hydrolase</keyword>
<evidence type="ECO:0000313" key="12">
    <source>
        <dbReference type="EMBL" id="KXU10506.1"/>
    </source>
</evidence>
<dbReference type="GO" id="GO:0006260">
    <property type="term" value="P:DNA replication"/>
    <property type="evidence" value="ECO:0007669"/>
    <property type="project" value="UniProtKB-KW"/>
</dbReference>
<evidence type="ECO:0000256" key="2">
    <source>
        <dbReference type="ARBA" id="ARBA00022695"/>
    </source>
</evidence>